<keyword evidence="4" id="KW-1185">Reference proteome</keyword>
<dbReference type="Proteomes" id="UP000198517">
    <property type="component" value="Unassembled WGS sequence"/>
</dbReference>
<feature type="domain" description="Secretion system C-terminal sorting" evidence="2">
    <location>
        <begin position="350"/>
        <end position="415"/>
    </location>
</feature>
<name>A0A1G7DZ28_9FLAO</name>
<dbReference type="OrthoDB" id="8781670at2"/>
<dbReference type="InterPro" id="IPR026444">
    <property type="entry name" value="Secre_tail"/>
</dbReference>
<dbReference type="AlphaFoldDB" id="A0A1G7DZ28"/>
<protein>
    <submittedName>
        <fullName evidence="3">Por secretion system C-terminal sorting domain-containing protein</fullName>
    </submittedName>
</protein>
<dbReference type="Gene3D" id="2.40.128.720">
    <property type="match status" value="2"/>
</dbReference>
<dbReference type="NCBIfam" id="TIGR04183">
    <property type="entry name" value="Por_Secre_tail"/>
    <property type="match status" value="1"/>
</dbReference>
<evidence type="ECO:0000256" key="1">
    <source>
        <dbReference type="ARBA" id="ARBA00022729"/>
    </source>
</evidence>
<evidence type="ECO:0000259" key="2">
    <source>
        <dbReference type="Pfam" id="PF18962"/>
    </source>
</evidence>
<gene>
    <name evidence="3" type="ORF">SAMN05421544_11328</name>
</gene>
<evidence type="ECO:0000313" key="4">
    <source>
        <dbReference type="Proteomes" id="UP000198517"/>
    </source>
</evidence>
<dbReference type="RefSeq" id="WP_092737126.1">
    <property type="nucleotide sequence ID" value="NZ_FNAS01000013.1"/>
</dbReference>
<keyword evidence="1" id="KW-0732">Signal</keyword>
<dbReference type="Pfam" id="PF18962">
    <property type="entry name" value="Por_Secre_tail"/>
    <property type="match status" value="1"/>
</dbReference>
<dbReference type="STRING" id="1071918.SAMN05421544_11328"/>
<accession>A0A1G7DZ28</accession>
<reference evidence="3 4" key="1">
    <citation type="submission" date="2016-10" db="EMBL/GenBank/DDBJ databases">
        <authorList>
            <person name="de Groot N.N."/>
        </authorList>
    </citation>
    <scope>NUCLEOTIDE SEQUENCE [LARGE SCALE GENOMIC DNA]</scope>
    <source>
        <strain evidence="3 4">DSM 24015</strain>
    </source>
</reference>
<sequence length="418" mass="49044">MKKLVLSFLMAGAVMSAQNKENSIGGYKSFLSSVNEYYHYNNGNMEDPYQIHRFFYNEDYSRIIKEETKQIIDNGKDYYVRYIDTFTYDSNNRISTVERKELYEGKFIPSNKEMYEYDQDGKVSVLLDYGWDEDERAYVLGRRYDFTYNDSKHPNKPSSIKWTDGKWGVLFHDDYTYDEAGNKLSVVREIDESRGGGFIRKKTYTYDSEGKLTNYLRYRYDERASEFIPDYKYDLTYDTNGNATSRITYLSYDGKNWVGNYKWLNMEYDMERLKKDVYSYEDKDVLIGESEGNNVIPSKNVCIGYDFYQHDSNLEEEWQYLNHTENNYDYDVIDVMATSEVGAKYQNIVLYPNPSKDYFSLKTSSTVKSVSVYDNSGKLVKTFSGNQDKYNVASLPKGIYLVSISTGDNQYSVKLLKD</sequence>
<evidence type="ECO:0000313" key="3">
    <source>
        <dbReference type="EMBL" id="SDE56345.1"/>
    </source>
</evidence>
<proteinExistence type="predicted"/>
<organism evidence="3 4">
    <name type="scientific">Riemerella columbipharyngis</name>
    <dbReference type="NCBI Taxonomy" id="1071918"/>
    <lineage>
        <taxon>Bacteria</taxon>
        <taxon>Pseudomonadati</taxon>
        <taxon>Bacteroidota</taxon>
        <taxon>Flavobacteriia</taxon>
        <taxon>Flavobacteriales</taxon>
        <taxon>Weeksellaceae</taxon>
        <taxon>Riemerella</taxon>
    </lineage>
</organism>
<dbReference type="EMBL" id="FNAS01000013">
    <property type="protein sequence ID" value="SDE56345.1"/>
    <property type="molecule type" value="Genomic_DNA"/>
</dbReference>